<evidence type="ECO:0000256" key="1">
    <source>
        <dbReference type="SAM" id="SignalP"/>
    </source>
</evidence>
<evidence type="ECO:0000313" key="3">
    <source>
        <dbReference type="Proteomes" id="UP000283522"/>
    </source>
</evidence>
<dbReference type="EMBL" id="QXML01000001">
    <property type="protein sequence ID" value="RIW18691.1"/>
    <property type="molecule type" value="Genomic_DNA"/>
</dbReference>
<dbReference type="AlphaFoldDB" id="A0A418PX28"/>
<name>A0A418PX28_9BACT</name>
<gene>
    <name evidence="2" type="ORF">D0X99_03135</name>
</gene>
<sequence length="269" mass="32088">MKRLTIILTLIFFCQVSLGQNKSEQTFQKVIKEGFSTAPDFVVLTVKNSNTEQIKEIITDVTSLFEAYRIEQQIQDYDRISEYLIKNAESRVFEFRTKEALERLNFDNYEMKSADKIEKLISKENIIDSLPKITKQRELISVKFYEYSDQREEILEEIKDSIQTKRALTNEEIKILSDLTDQYYDYHYNEYAEISNQGKALMKIWNSKIKPYNMEYKKHTAELDRLENKFFRKHYAKYGLNFCHIVFKYGVIFNSNCENGMMEFNQVID</sequence>
<reference evidence="2 3" key="1">
    <citation type="submission" date="2018-09" db="EMBL/GenBank/DDBJ databases">
        <authorList>
            <person name="Wang X."/>
            <person name="Du Z."/>
        </authorList>
    </citation>
    <scope>NUCLEOTIDE SEQUENCE [LARGE SCALE GENOMIC DNA]</scope>
    <source>
        <strain evidence="2 3">N3</strain>
    </source>
</reference>
<protein>
    <submittedName>
        <fullName evidence="2">Uncharacterized protein</fullName>
    </submittedName>
</protein>
<proteinExistence type="predicted"/>
<feature type="chain" id="PRO_5019296304" evidence="1">
    <location>
        <begin position="20"/>
        <end position="269"/>
    </location>
</feature>
<organism evidence="2 3">
    <name type="scientific">Algoriphagus lacus</name>
    <dbReference type="NCBI Taxonomy" id="2056311"/>
    <lineage>
        <taxon>Bacteria</taxon>
        <taxon>Pseudomonadati</taxon>
        <taxon>Bacteroidota</taxon>
        <taxon>Cytophagia</taxon>
        <taxon>Cytophagales</taxon>
        <taxon>Cyclobacteriaceae</taxon>
        <taxon>Algoriphagus</taxon>
    </lineage>
</organism>
<keyword evidence="3" id="KW-1185">Reference proteome</keyword>
<accession>A0A418PX28</accession>
<comment type="caution">
    <text evidence="2">The sequence shown here is derived from an EMBL/GenBank/DDBJ whole genome shotgun (WGS) entry which is preliminary data.</text>
</comment>
<evidence type="ECO:0000313" key="2">
    <source>
        <dbReference type="EMBL" id="RIW18691.1"/>
    </source>
</evidence>
<dbReference type="RefSeq" id="WP_119476169.1">
    <property type="nucleotide sequence ID" value="NZ_QXML01000001.1"/>
</dbReference>
<feature type="signal peptide" evidence="1">
    <location>
        <begin position="1"/>
        <end position="19"/>
    </location>
</feature>
<dbReference type="Proteomes" id="UP000283522">
    <property type="component" value="Unassembled WGS sequence"/>
</dbReference>
<keyword evidence="1" id="KW-0732">Signal</keyword>